<feature type="chain" id="PRO_5001590371" description="Endonuclease" evidence="12">
    <location>
        <begin position="25"/>
        <end position="287"/>
    </location>
</feature>
<reference evidence="15 16" key="2">
    <citation type="journal article" date="2014" name="PLoS ONE">
        <title>Evolution of mitochondria reconstructed from the energy metabolism of living bacteria.</title>
        <authorList>
            <person name="Degli Esposti M."/>
            <person name="Chouaia B."/>
            <person name="Comandatore F."/>
            <person name="Crotti E."/>
            <person name="Sassera D."/>
            <person name="Lievens P.M."/>
            <person name="Daffonchio D."/>
            <person name="Bandi C."/>
        </authorList>
    </citation>
    <scope>NUCLEOTIDE SEQUENCE [LARGE SCALE GENOMIC DNA]</scope>
    <source>
        <strain evidence="15 16">SF2.1</strain>
    </source>
</reference>
<dbReference type="SUPFAM" id="SSF54060">
    <property type="entry name" value="His-Me finger endonucleases"/>
    <property type="match status" value="1"/>
</dbReference>
<dbReference type="SMART" id="SM00892">
    <property type="entry name" value="Endonuclease_NS"/>
    <property type="match status" value="1"/>
</dbReference>
<dbReference type="InterPro" id="IPR001604">
    <property type="entry name" value="Endo_G_ENPP1-like_dom"/>
</dbReference>
<dbReference type="PANTHER" id="PTHR13966">
    <property type="entry name" value="ENDONUCLEASE RELATED"/>
    <property type="match status" value="1"/>
</dbReference>
<evidence type="ECO:0000256" key="7">
    <source>
        <dbReference type="ARBA" id="ARBA00022842"/>
    </source>
</evidence>
<feature type="domain" description="DNA/RNA non-specific endonuclease/pyrophosphatase/phosphodiesterase" evidence="14">
    <location>
        <begin position="54"/>
        <end position="245"/>
    </location>
</feature>
<dbReference type="InterPro" id="IPR044925">
    <property type="entry name" value="His-Me_finger_sf"/>
</dbReference>
<keyword evidence="12" id="KW-0732">Signal</keyword>
<gene>
    <name evidence="15" type="ORF">ASAP_0883</name>
</gene>
<feature type="domain" description="ENPP1-3/EXOG-like endonuclease/phosphodiesterase" evidence="13">
    <location>
        <begin position="55"/>
        <end position="245"/>
    </location>
</feature>
<accession>A0A060QE04</accession>
<evidence type="ECO:0000259" key="14">
    <source>
        <dbReference type="SMART" id="SM00892"/>
    </source>
</evidence>
<evidence type="ECO:0000256" key="3">
    <source>
        <dbReference type="ARBA" id="ARBA00022722"/>
    </source>
</evidence>
<feature type="region of interest" description="Disordered" evidence="11">
    <location>
        <begin position="246"/>
        <end position="268"/>
    </location>
</feature>
<comment type="cofactor">
    <cofactor evidence="1 10">
        <name>Mg(2+)</name>
        <dbReference type="ChEBI" id="CHEBI:18420"/>
    </cofactor>
</comment>
<dbReference type="PROSITE" id="PS01070">
    <property type="entry name" value="NUCLEASE_NON_SPEC"/>
    <property type="match status" value="1"/>
</dbReference>
<dbReference type="SMART" id="SM00477">
    <property type="entry name" value="NUC"/>
    <property type="match status" value="1"/>
</dbReference>
<evidence type="ECO:0000256" key="9">
    <source>
        <dbReference type="PIRSR" id="PIRSR640255-2"/>
    </source>
</evidence>
<dbReference type="GO" id="GO:0003676">
    <property type="term" value="F:nucleic acid binding"/>
    <property type="evidence" value="ECO:0007669"/>
    <property type="project" value="InterPro"/>
</dbReference>
<keyword evidence="3 10" id="KW-0540">Nuclease</keyword>
<protein>
    <recommendedName>
        <fullName evidence="10">Endonuclease</fullName>
        <ecNumber evidence="10">3.1.30.-</ecNumber>
    </recommendedName>
</protein>
<evidence type="ECO:0000256" key="10">
    <source>
        <dbReference type="RuleBase" id="RU366055"/>
    </source>
</evidence>
<evidence type="ECO:0000256" key="2">
    <source>
        <dbReference type="ARBA" id="ARBA00010052"/>
    </source>
</evidence>
<keyword evidence="5 10" id="KW-0255">Endonuclease</keyword>
<keyword evidence="6 10" id="KW-0378">Hydrolase</keyword>
<evidence type="ECO:0000256" key="8">
    <source>
        <dbReference type="PIRSR" id="PIRSR640255-1"/>
    </source>
</evidence>
<dbReference type="InterPro" id="IPR020821">
    <property type="entry name" value="ENPP1-3/EXOG-like_nuc-like"/>
</dbReference>
<dbReference type="Pfam" id="PF01223">
    <property type="entry name" value="Endonuclease_NS"/>
    <property type="match status" value="1"/>
</dbReference>
<dbReference type="eggNOG" id="COG1864">
    <property type="taxonomic scope" value="Bacteria"/>
</dbReference>
<feature type="signal peptide" evidence="12">
    <location>
        <begin position="1"/>
        <end position="24"/>
    </location>
</feature>
<keyword evidence="7" id="KW-0460">Magnesium</keyword>
<dbReference type="GO" id="GO:0016787">
    <property type="term" value="F:hydrolase activity"/>
    <property type="evidence" value="ECO:0007669"/>
    <property type="project" value="UniProtKB-KW"/>
</dbReference>
<evidence type="ECO:0000256" key="6">
    <source>
        <dbReference type="ARBA" id="ARBA00022801"/>
    </source>
</evidence>
<dbReference type="InterPro" id="IPR040255">
    <property type="entry name" value="Non-specific_endonuclease"/>
</dbReference>
<evidence type="ECO:0000256" key="12">
    <source>
        <dbReference type="SAM" id="SignalP"/>
    </source>
</evidence>
<evidence type="ECO:0000256" key="5">
    <source>
        <dbReference type="ARBA" id="ARBA00022759"/>
    </source>
</evidence>
<dbReference type="Gene3D" id="3.40.570.10">
    <property type="entry name" value="Extracellular Endonuclease, subunit A"/>
    <property type="match status" value="1"/>
</dbReference>
<dbReference type="EC" id="3.1.30.-" evidence="10"/>
<dbReference type="InterPro" id="IPR044929">
    <property type="entry name" value="DNA/RNA_non-sp_Endonuclease_sf"/>
</dbReference>
<dbReference type="RefSeq" id="WP_023977746.1">
    <property type="nucleotide sequence ID" value="NZ_CBLX010000005.1"/>
</dbReference>
<evidence type="ECO:0000256" key="1">
    <source>
        <dbReference type="ARBA" id="ARBA00001946"/>
    </source>
</evidence>
<evidence type="ECO:0000313" key="16">
    <source>
        <dbReference type="Proteomes" id="UP000027583"/>
    </source>
</evidence>
<evidence type="ECO:0000259" key="13">
    <source>
        <dbReference type="SMART" id="SM00477"/>
    </source>
</evidence>
<feature type="active site" description="Proton acceptor" evidence="8">
    <location>
        <position position="120"/>
    </location>
</feature>
<evidence type="ECO:0000256" key="11">
    <source>
        <dbReference type="SAM" id="MobiDB-lite"/>
    </source>
</evidence>
<keyword evidence="4 9" id="KW-0479">Metal-binding</keyword>
<proteinExistence type="inferred from homology"/>
<dbReference type="GO" id="GO:0046872">
    <property type="term" value="F:metal ion binding"/>
    <property type="evidence" value="ECO:0007669"/>
    <property type="project" value="UniProtKB-KW"/>
</dbReference>
<feature type="binding site" evidence="9">
    <location>
        <position position="150"/>
    </location>
    <ligand>
        <name>Mg(2+)</name>
        <dbReference type="ChEBI" id="CHEBI:18420"/>
        <note>catalytic</note>
    </ligand>
</feature>
<sequence length="287" mass="31282">MLRVFLSASAVFATLALPLTMAHAQTRPCDDLSVGHTPPALLAQSVHPNTAIVCRRVYVAMQSLDARVPLWSAEHLTDEALDSAESLGRVTKFFHPETGLPYGRRAELADYHGSGLDRGHLTPSGDAPDQLSQEETFSLANVVPETPALNEGVWTGIEMAVADWAHRVGELYVVTGPVLQANGPTIGWDRIPVPVAIWKAVYDPVHERGGAWLCRNDDAPVCEALSFVALEQRIGIDPFPSLSLQSHNADPALPQPEISPYTPRSRSTGAERRALIDPMLRGFSRRF</sequence>
<evidence type="ECO:0000313" key="15">
    <source>
        <dbReference type="EMBL" id="CDG38928.1"/>
    </source>
</evidence>
<evidence type="ECO:0000256" key="4">
    <source>
        <dbReference type="ARBA" id="ARBA00022723"/>
    </source>
</evidence>
<reference evidence="15 16" key="1">
    <citation type="journal article" date="2014" name="Genome Biol. Evol.">
        <title>Acetic acid bacteria genomes reveal functional traits for adaptation to life in insect guts.</title>
        <authorList>
            <person name="Chouaia B."/>
            <person name="Gaiarsa S."/>
            <person name="Crotti E."/>
            <person name="Comandatore F."/>
            <person name="Degli Esposti M."/>
            <person name="Ricci I."/>
            <person name="Alma A."/>
            <person name="Favia G."/>
            <person name="Bandi C."/>
            <person name="Daffonchio D."/>
        </authorList>
    </citation>
    <scope>NUCLEOTIDE SEQUENCE [LARGE SCALE GENOMIC DNA]</scope>
    <source>
        <strain evidence="15 16">SF2.1</strain>
    </source>
</reference>
<comment type="similarity">
    <text evidence="2 10">Belongs to the DNA/RNA non-specific endonuclease family.</text>
</comment>
<dbReference type="PANTHER" id="PTHR13966:SF5">
    <property type="entry name" value="ENDONUCLEASE G, MITOCHONDRIAL"/>
    <property type="match status" value="1"/>
</dbReference>
<dbReference type="AlphaFoldDB" id="A0A060QE04"/>
<dbReference type="GO" id="GO:0004519">
    <property type="term" value="F:endonuclease activity"/>
    <property type="evidence" value="ECO:0007669"/>
    <property type="project" value="UniProtKB-UniRule"/>
</dbReference>
<dbReference type="EMBL" id="CBLX010000005">
    <property type="protein sequence ID" value="CDG38928.1"/>
    <property type="molecule type" value="Genomic_DNA"/>
</dbReference>
<organism evidence="15 16">
    <name type="scientific">Asaia bogorensis</name>
    <dbReference type="NCBI Taxonomy" id="91915"/>
    <lineage>
        <taxon>Bacteria</taxon>
        <taxon>Pseudomonadati</taxon>
        <taxon>Pseudomonadota</taxon>
        <taxon>Alphaproteobacteria</taxon>
        <taxon>Acetobacterales</taxon>
        <taxon>Acetobacteraceae</taxon>
        <taxon>Asaia</taxon>
    </lineage>
</organism>
<dbReference type="Proteomes" id="UP000027583">
    <property type="component" value="Unassembled WGS sequence"/>
</dbReference>
<dbReference type="InterPro" id="IPR018524">
    <property type="entry name" value="DNA/RNA_endonuclease_AS"/>
</dbReference>
<comment type="caution">
    <text evidence="15">The sequence shown here is derived from an EMBL/GenBank/DDBJ whole genome shotgun (WGS) entry which is preliminary data.</text>
</comment>
<name>A0A060QE04_9PROT</name>